<organism evidence="1 2">
    <name type="scientific">Sulfurimicrobium lacus</name>
    <dbReference type="NCBI Taxonomy" id="2715678"/>
    <lineage>
        <taxon>Bacteria</taxon>
        <taxon>Pseudomonadati</taxon>
        <taxon>Pseudomonadota</taxon>
        <taxon>Betaproteobacteria</taxon>
        <taxon>Nitrosomonadales</taxon>
        <taxon>Sulfuricellaceae</taxon>
        <taxon>Sulfurimicrobium</taxon>
    </lineage>
</organism>
<keyword evidence="2" id="KW-1185">Reference proteome</keyword>
<dbReference type="EMBL" id="AP022853">
    <property type="protein sequence ID" value="BCB28442.1"/>
    <property type="molecule type" value="Genomic_DNA"/>
</dbReference>
<protein>
    <recommendedName>
        <fullName evidence="3">Bacteriophage protein</fullName>
    </recommendedName>
</protein>
<dbReference type="Proteomes" id="UP000502260">
    <property type="component" value="Chromosome"/>
</dbReference>
<gene>
    <name evidence="1" type="ORF">SKTS_33280</name>
</gene>
<accession>A0A6F8VHM1</accession>
<name>A0A6F8VHM1_9PROT</name>
<evidence type="ECO:0000313" key="2">
    <source>
        <dbReference type="Proteomes" id="UP000502260"/>
    </source>
</evidence>
<dbReference type="RefSeq" id="WP_173067854.1">
    <property type="nucleotide sequence ID" value="NZ_AP022853.1"/>
</dbReference>
<evidence type="ECO:0000313" key="1">
    <source>
        <dbReference type="EMBL" id="BCB28442.1"/>
    </source>
</evidence>
<reference evidence="2" key="1">
    <citation type="submission" date="2020-03" db="EMBL/GenBank/DDBJ databases">
        <title>Complete genome sequence of sulfur-oxidizing bacterium skT11.</title>
        <authorList>
            <person name="Kanda M."/>
            <person name="Kojima H."/>
            <person name="Fukui M."/>
        </authorList>
    </citation>
    <scope>NUCLEOTIDE SEQUENCE [LARGE SCALE GENOMIC DNA]</scope>
    <source>
        <strain evidence="2">skT11</strain>
    </source>
</reference>
<sequence length="190" mass="20812">MKITAHTPREFVDAIKDLLPPGAAWDWPVGGMGDGMLLGTAAELARVEAAAQNVLDSAIETHRPKTGSWHISEYRRVAVEALGGLTETMPRRPAAIGGHIGDRLWSHAAPGLNFPIDLVRVEHLLGPARVGSRIGDRLWGSRGRYVLRVRYYRSVVNPAVLWEALAAFKQAHVFLWFEDISGVGGNYGQN</sequence>
<proteinExistence type="predicted"/>
<evidence type="ECO:0008006" key="3">
    <source>
        <dbReference type="Google" id="ProtNLM"/>
    </source>
</evidence>
<dbReference type="KEGG" id="slac:SKTS_33280"/>
<dbReference type="AlphaFoldDB" id="A0A6F8VHM1"/>